<evidence type="ECO:0000259" key="1">
    <source>
        <dbReference type="Pfam" id="PF07007"/>
    </source>
</evidence>
<evidence type="ECO:0000313" key="2">
    <source>
        <dbReference type="EMBL" id="QJD98439.1"/>
    </source>
</evidence>
<reference evidence="2 3" key="1">
    <citation type="submission" date="2020-04" db="EMBL/GenBank/DDBJ databases">
        <title>Genome sequencing of novel species.</title>
        <authorList>
            <person name="Heo J."/>
            <person name="Kim S.-J."/>
            <person name="Kim J.-S."/>
            <person name="Hong S.-B."/>
            <person name="Kwon S.-W."/>
        </authorList>
    </citation>
    <scope>NUCLEOTIDE SEQUENCE [LARGE SCALE GENOMIC DNA]</scope>
    <source>
        <strain evidence="2 3">F39-2</strain>
    </source>
</reference>
<protein>
    <submittedName>
        <fullName evidence="2">DUF1311 domain-containing protein</fullName>
    </submittedName>
</protein>
<dbReference type="AlphaFoldDB" id="A0A7L5E7Z4"/>
<dbReference type="InterPro" id="IPR009739">
    <property type="entry name" value="LprI-like_N"/>
</dbReference>
<dbReference type="Proteomes" id="UP000503278">
    <property type="component" value="Chromosome"/>
</dbReference>
<evidence type="ECO:0000313" key="3">
    <source>
        <dbReference type="Proteomes" id="UP000503278"/>
    </source>
</evidence>
<gene>
    <name evidence="2" type="ORF">HH214_15695</name>
</gene>
<sequence length="119" mass="13627">MTSWAYAQSQGTMNMEAGNGFVKADRELNIVYQKILKSYATQPLFIKKFKAAQRLWIQLRDAELEARYPDTGINNGSAEPMCKSIYLEKLTRERIKFLRVWLTGIPEGDVCTGSVKMTR</sequence>
<organism evidence="2 3">
    <name type="scientific">Mucilaginibacter robiniae</name>
    <dbReference type="NCBI Taxonomy" id="2728022"/>
    <lineage>
        <taxon>Bacteria</taxon>
        <taxon>Pseudomonadati</taxon>
        <taxon>Bacteroidota</taxon>
        <taxon>Sphingobacteriia</taxon>
        <taxon>Sphingobacteriales</taxon>
        <taxon>Sphingobacteriaceae</taxon>
        <taxon>Mucilaginibacter</taxon>
    </lineage>
</organism>
<proteinExistence type="predicted"/>
<accession>A0A7L5E7Z4</accession>
<dbReference type="KEGG" id="mrob:HH214_15695"/>
<name>A0A7L5E7Z4_9SPHI</name>
<dbReference type="Pfam" id="PF07007">
    <property type="entry name" value="LprI"/>
    <property type="match status" value="1"/>
</dbReference>
<keyword evidence="3" id="KW-1185">Reference proteome</keyword>
<dbReference type="EMBL" id="CP051682">
    <property type="protein sequence ID" value="QJD98439.1"/>
    <property type="molecule type" value="Genomic_DNA"/>
</dbReference>
<dbReference type="Gene3D" id="1.20.1270.180">
    <property type="match status" value="1"/>
</dbReference>
<feature type="domain" description="Lysozyme inhibitor LprI-like N-terminal" evidence="1">
    <location>
        <begin position="7"/>
        <end position="98"/>
    </location>
</feature>